<keyword evidence="2" id="KW-0472">Membrane</keyword>
<evidence type="ECO:0000313" key="4">
    <source>
        <dbReference type="Proteomes" id="UP001334248"/>
    </source>
</evidence>
<dbReference type="PANTHER" id="PTHR40623:SF2">
    <property type="entry name" value="INTEGRAL MEMBRANE PROTEIN"/>
    <property type="match status" value="1"/>
</dbReference>
<protein>
    <submittedName>
        <fullName evidence="3">Uncharacterized protein</fullName>
    </submittedName>
</protein>
<gene>
    <name evidence="3" type="ORF">PMZ80_000545</name>
</gene>
<proteinExistence type="predicted"/>
<dbReference type="GeneID" id="89993994"/>
<dbReference type="RefSeq" id="XP_064734492.1">
    <property type="nucleotide sequence ID" value="XM_064868995.1"/>
</dbReference>
<dbReference type="Proteomes" id="UP001334248">
    <property type="component" value="Unassembled WGS sequence"/>
</dbReference>
<keyword evidence="2" id="KW-0812">Transmembrane</keyword>
<accession>A0ABR0S164</accession>
<comment type="caution">
    <text evidence="3">The sequence shown here is derived from an EMBL/GenBank/DDBJ whole genome shotgun (WGS) entry which is preliminary data.</text>
</comment>
<feature type="region of interest" description="Disordered" evidence="1">
    <location>
        <begin position="190"/>
        <end position="233"/>
    </location>
</feature>
<dbReference type="PANTHER" id="PTHR40623">
    <property type="entry name" value="INTEGRAL MEMBRANE PROTEIN"/>
    <property type="match status" value="1"/>
</dbReference>
<feature type="compositionally biased region" description="Polar residues" evidence="1">
    <location>
        <begin position="129"/>
        <end position="141"/>
    </location>
</feature>
<feature type="region of interest" description="Disordered" evidence="1">
    <location>
        <begin position="430"/>
        <end position="478"/>
    </location>
</feature>
<keyword evidence="2" id="KW-1133">Transmembrane helix</keyword>
<feature type="compositionally biased region" description="Low complexity" evidence="1">
    <location>
        <begin position="102"/>
        <end position="124"/>
    </location>
</feature>
<keyword evidence="4" id="KW-1185">Reference proteome</keyword>
<name>A0ABR0S164_9EURO</name>
<dbReference type="EMBL" id="JAVHJV010000001">
    <property type="protein sequence ID" value="KAK5946402.1"/>
    <property type="molecule type" value="Genomic_DNA"/>
</dbReference>
<sequence>MFFDSWPVWAKLSFVLGGSFVVILAVAGLAKLHKHLKIKNLTKAGDADVERAEIRQRIRSSDEIPFGAKAMLEDPDIEGVWNSRASTPLQSPVLAPRSSSHSRLSLNPFSRSRRNSSVSSLSQLDLPQRSPSNASAETVSPSPKEPTGASSSTVPMLSRNSQDTPWQYQVHMPYAQDQLMPRRRSVTIRATSRGGATAGETAQSDAGQVRQETQQKQRSRVSTDPLPETPTHERRGRTLVVGGPAAESIMLERTPTIRKALDRMEAHRRFHAAESGQLQPRLRFTEEKSFGHKHSASDSFFVDTETTRAVSWPITPGEVLVNFNAPQKVQTMTSPHVVPFRAFVEMHPPPKSSPKAPPSAWTDRTQGMLDEKLEAQAPKKRITIRNNHAGKNARELYTLTNNEEDKDEDENFSLLGTQLRRINKGFEILPAGSLDEPSPVKDFGYSKEPLREKSNDSKPRKLQKRSRSRSMEHRTSLDTVRHVKFEDIAVS</sequence>
<feature type="region of interest" description="Disordered" evidence="1">
    <location>
        <begin position="88"/>
        <end position="165"/>
    </location>
</feature>
<reference evidence="3 4" key="1">
    <citation type="journal article" date="2023" name="Res Sq">
        <title>Genomic and morphological characterization of Knufia obscura isolated from the Mars 2020 spacecraft assembly facility.</title>
        <authorList>
            <person name="Chander A.M."/>
            <person name="Teixeira M.M."/>
            <person name="Singh N.K."/>
            <person name="Williams M.P."/>
            <person name="Parker C.W."/>
            <person name="Leo P."/>
            <person name="Stajich J.E."/>
            <person name="Torok T."/>
            <person name="Tighe S."/>
            <person name="Mason C.E."/>
            <person name="Venkateswaran K."/>
        </authorList>
    </citation>
    <scope>NUCLEOTIDE SEQUENCE [LARGE SCALE GENOMIC DNA]</scope>
    <source>
        <strain evidence="3 4">CCFEE 5817</strain>
    </source>
</reference>
<organism evidence="3 4">
    <name type="scientific">Knufia obscura</name>
    <dbReference type="NCBI Taxonomy" id="1635080"/>
    <lineage>
        <taxon>Eukaryota</taxon>
        <taxon>Fungi</taxon>
        <taxon>Dikarya</taxon>
        <taxon>Ascomycota</taxon>
        <taxon>Pezizomycotina</taxon>
        <taxon>Eurotiomycetes</taxon>
        <taxon>Chaetothyriomycetidae</taxon>
        <taxon>Chaetothyriales</taxon>
        <taxon>Trichomeriaceae</taxon>
        <taxon>Knufia</taxon>
    </lineage>
</organism>
<evidence type="ECO:0000256" key="1">
    <source>
        <dbReference type="SAM" id="MobiDB-lite"/>
    </source>
</evidence>
<feature type="compositionally biased region" description="Polar residues" evidence="1">
    <location>
        <begin position="200"/>
        <end position="222"/>
    </location>
</feature>
<evidence type="ECO:0000313" key="3">
    <source>
        <dbReference type="EMBL" id="KAK5946402.1"/>
    </source>
</evidence>
<feature type="compositionally biased region" description="Polar residues" evidence="1">
    <location>
        <begin position="148"/>
        <end position="165"/>
    </location>
</feature>
<feature type="compositionally biased region" description="Basic and acidic residues" evidence="1">
    <location>
        <begin position="469"/>
        <end position="478"/>
    </location>
</feature>
<feature type="transmembrane region" description="Helical" evidence="2">
    <location>
        <begin position="12"/>
        <end position="30"/>
    </location>
</feature>
<feature type="compositionally biased region" description="Basic and acidic residues" evidence="1">
    <location>
        <begin position="444"/>
        <end position="459"/>
    </location>
</feature>
<evidence type="ECO:0000256" key="2">
    <source>
        <dbReference type="SAM" id="Phobius"/>
    </source>
</evidence>